<keyword evidence="2" id="KW-0732">Signal</keyword>
<keyword evidence="1" id="KW-0812">Transmembrane</keyword>
<evidence type="ECO:0000313" key="3">
    <source>
        <dbReference type="EMBL" id="THK32924.1"/>
    </source>
</evidence>
<keyword evidence="4" id="KW-1185">Reference proteome</keyword>
<organism evidence="3 4">
    <name type="scientific">Diachasma alloeum</name>
    <dbReference type="NCBI Taxonomy" id="454923"/>
    <lineage>
        <taxon>Eukaryota</taxon>
        <taxon>Metazoa</taxon>
        <taxon>Ecdysozoa</taxon>
        <taxon>Arthropoda</taxon>
        <taxon>Hexapoda</taxon>
        <taxon>Insecta</taxon>
        <taxon>Pterygota</taxon>
        <taxon>Neoptera</taxon>
        <taxon>Endopterygota</taxon>
        <taxon>Hymenoptera</taxon>
        <taxon>Apocrita</taxon>
        <taxon>Ichneumonoidea</taxon>
        <taxon>Braconidae</taxon>
        <taxon>Opiinae</taxon>
        <taxon>Diachasma</taxon>
    </lineage>
</organism>
<sequence length="655" mass="75804">MSITKTSLMIVLIAILADEIQSRPEVDWFDSVTTRLFRSGEVHTALIIHQRSTDYSDAVKNELFGKIMGTMPSVIVEVDGGVINLKEQDFGVVSVKSTSLLFIFYADYSGDNVQIYETMHAMKNLTDFSVNYILIVLRTSSNLTRSVETILQYAWDLSMSKILIVEIRRLNSKKRNEITADNAKSLGYGKLKCYRVNGKVNEASSVKLIMHQFNFFSKQFFHEEFHDGVKLFPNFAKNMHGYVMKSIPNHNSRLRYGQHKNEYQMFPLLFLRTELYKDMSRVLNFTTKELLLPSKWNRNSVDALIDFDNKVGKIDIMGPYSAASLPSTKMKIFFLEEMEDRDLVMVMPTTYTINQNLINNAVASTVISFVIFALIWLVAIILKFDNKTWSALAIFSTLLSITVPNQPLKTNQRILFFTVVMVAFMFSNDIYGFLTNLGIDLFVENEYETFEQIDNLCSTPMVNKYNFYPAFKTADGAKFNLKNKSVNESIVSCLKQAEQYRHVCCLMDRGIFEVLTFWYGRTIARYQLKIAKPVFAVQTECMWFRHNIPGTNEMIEVINRLRQAGFLRSRYSDPDSHSRLRALLQRTDAMDKRRTEESRFQLLRELIFLCALGYFFAVGVFIGELLVHRFGNSAKRKMKLDLPSVPDRKIERREW</sequence>
<gene>
    <name evidence="3" type="primary">Ir133</name>
    <name evidence="3" type="ORF">DALL_DALL000097</name>
</gene>
<accession>A0A4E0RQ77</accession>
<dbReference type="OrthoDB" id="7696986at2759"/>
<protein>
    <submittedName>
        <fullName evidence="3">Ionotropic receptor 133</fullName>
    </submittedName>
</protein>
<feature type="signal peptide" evidence="2">
    <location>
        <begin position="1"/>
        <end position="22"/>
    </location>
</feature>
<keyword evidence="3" id="KW-0675">Receptor</keyword>
<name>A0A4E0RQ77_9HYME</name>
<evidence type="ECO:0000256" key="2">
    <source>
        <dbReference type="SAM" id="SignalP"/>
    </source>
</evidence>
<feature type="transmembrane region" description="Helical" evidence="1">
    <location>
        <begin position="361"/>
        <end position="382"/>
    </location>
</feature>
<proteinExistence type="predicted"/>
<keyword evidence="1" id="KW-1133">Transmembrane helix</keyword>
<dbReference type="AlphaFoldDB" id="A0A4E0RQ77"/>
<feature type="transmembrane region" description="Helical" evidence="1">
    <location>
        <begin position="414"/>
        <end position="434"/>
    </location>
</feature>
<feature type="chain" id="PRO_5020027151" evidence="2">
    <location>
        <begin position="23"/>
        <end position="655"/>
    </location>
</feature>
<evidence type="ECO:0000313" key="4">
    <source>
        <dbReference type="Proteomes" id="UP000297026"/>
    </source>
</evidence>
<evidence type="ECO:0000256" key="1">
    <source>
        <dbReference type="SAM" id="Phobius"/>
    </source>
</evidence>
<dbReference type="Proteomes" id="UP000297026">
    <property type="component" value="Unassembled WGS sequence"/>
</dbReference>
<keyword evidence="1" id="KW-0472">Membrane</keyword>
<feature type="transmembrane region" description="Helical" evidence="1">
    <location>
        <begin position="602"/>
        <end position="622"/>
    </location>
</feature>
<dbReference type="EMBL" id="ML158581">
    <property type="protein sequence ID" value="THK32924.1"/>
    <property type="molecule type" value="Genomic_DNA"/>
</dbReference>
<reference evidence="3" key="1">
    <citation type="submission" date="2019-02" db="EMBL/GenBank/DDBJ databases">
        <title>Genome of the parasitoid wasp Diachasma alloeum, an emerging model for ecological speciation and transitions to asexual reproduction.</title>
        <authorList>
            <person name="Robertson H.M."/>
            <person name="Walden K.K."/>
            <person name="Tvedte E.S."/>
            <person name="Hood G.R."/>
            <person name="Feder J.L."/>
            <person name="Forbes A.A."/>
            <person name="Logsdon J.M."/>
            <person name="Mcelroy K.E."/>
        </authorList>
    </citation>
    <scope>NUCLEOTIDE SEQUENCE [LARGE SCALE GENOMIC DNA]</scope>
    <source>
        <strain evidence="3">Michigan</strain>
    </source>
</reference>